<comment type="catalytic activity">
    <reaction evidence="9">
        <text>4-amino-4-deoxychorismate = 4-aminobenzoate + pyruvate + H(+)</text>
        <dbReference type="Rhea" id="RHEA:16201"/>
        <dbReference type="ChEBI" id="CHEBI:15361"/>
        <dbReference type="ChEBI" id="CHEBI:15378"/>
        <dbReference type="ChEBI" id="CHEBI:17836"/>
        <dbReference type="ChEBI" id="CHEBI:58406"/>
        <dbReference type="EC" id="4.1.3.38"/>
    </reaction>
</comment>
<comment type="pathway">
    <text evidence="7">Cofactor biosynthesis; tetrahydrofolate biosynthesis; 4-aminobenzoate from chorismate: step 2/2.</text>
</comment>
<comment type="cofactor">
    <cofactor evidence="1">
        <name>pyridoxal 5'-phosphate</name>
        <dbReference type="ChEBI" id="CHEBI:597326"/>
    </cofactor>
</comment>
<keyword evidence="14" id="KW-1185">Reference proteome</keyword>
<dbReference type="Pfam" id="PF01063">
    <property type="entry name" value="Aminotran_4"/>
    <property type="match status" value="1"/>
</dbReference>
<dbReference type="InterPro" id="IPR017824">
    <property type="entry name" value="Aminodeoxychorismate_lyase_IV"/>
</dbReference>
<evidence type="ECO:0000313" key="13">
    <source>
        <dbReference type="EMBL" id="PCS22330.1"/>
    </source>
</evidence>
<dbReference type="InterPro" id="IPR001544">
    <property type="entry name" value="Aminotrans_IV"/>
</dbReference>
<dbReference type="Proteomes" id="UP000219020">
    <property type="component" value="Unassembled WGS sequence"/>
</dbReference>
<name>A0A2A5T2H5_9GAMM</name>
<dbReference type="PANTHER" id="PTHR42743:SF2">
    <property type="entry name" value="AMINODEOXYCHORISMATE LYASE"/>
    <property type="match status" value="1"/>
</dbReference>
<dbReference type="InterPro" id="IPR043132">
    <property type="entry name" value="BCAT-like_C"/>
</dbReference>
<dbReference type="InterPro" id="IPR043131">
    <property type="entry name" value="BCAT-like_N"/>
</dbReference>
<comment type="similarity">
    <text evidence="2">Belongs to the class-IV pyridoxal-phosphate-dependent aminotransferase family.</text>
</comment>
<dbReference type="InterPro" id="IPR050571">
    <property type="entry name" value="Class-IV_PLP-Dep_Aminotrnsfr"/>
</dbReference>
<evidence type="ECO:0000256" key="8">
    <source>
        <dbReference type="ARBA" id="ARBA00035676"/>
    </source>
</evidence>
<dbReference type="EMBL" id="NBYY01000022">
    <property type="protein sequence ID" value="PCS22330.1"/>
    <property type="molecule type" value="Genomic_DNA"/>
</dbReference>
<keyword evidence="6 13" id="KW-0456">Lyase</keyword>
<dbReference type="CDD" id="cd01559">
    <property type="entry name" value="ADCL_like"/>
    <property type="match status" value="1"/>
</dbReference>
<comment type="subunit">
    <text evidence="3">Homodimer.</text>
</comment>
<proteinExistence type="inferred from homology"/>
<organism evidence="13 14">
    <name type="scientific">Candidatus Enterovibrio escicola</name>
    <dbReference type="NCBI Taxonomy" id="1927127"/>
    <lineage>
        <taxon>Bacteria</taxon>
        <taxon>Pseudomonadati</taxon>
        <taxon>Pseudomonadota</taxon>
        <taxon>Gammaproteobacteria</taxon>
        <taxon>Vibrionales</taxon>
        <taxon>Vibrionaceae</taxon>
        <taxon>Enterovibrio</taxon>
    </lineage>
</organism>
<evidence type="ECO:0000256" key="12">
    <source>
        <dbReference type="NCBIfam" id="TIGR03461"/>
    </source>
</evidence>
<gene>
    <name evidence="13" type="ORF">BTN49_2059</name>
</gene>
<dbReference type="SUPFAM" id="SSF56752">
    <property type="entry name" value="D-aminoacid aminotransferase-like PLP-dependent enzymes"/>
    <property type="match status" value="1"/>
</dbReference>
<dbReference type="GO" id="GO:0008153">
    <property type="term" value="P:4-aminobenzoate biosynthetic process"/>
    <property type="evidence" value="ECO:0007669"/>
    <property type="project" value="UniProtKB-UniRule"/>
</dbReference>
<dbReference type="GO" id="GO:0005829">
    <property type="term" value="C:cytosol"/>
    <property type="evidence" value="ECO:0007669"/>
    <property type="project" value="TreeGrafter"/>
</dbReference>
<dbReference type="NCBIfam" id="TIGR03461">
    <property type="entry name" value="pabC_Proteo"/>
    <property type="match status" value="1"/>
</dbReference>
<evidence type="ECO:0000256" key="4">
    <source>
        <dbReference type="ARBA" id="ARBA00022898"/>
    </source>
</evidence>
<dbReference type="NCBIfam" id="NF004761">
    <property type="entry name" value="PRK06092.1"/>
    <property type="match status" value="1"/>
</dbReference>
<evidence type="ECO:0000256" key="3">
    <source>
        <dbReference type="ARBA" id="ARBA00011738"/>
    </source>
</evidence>
<evidence type="ECO:0000256" key="10">
    <source>
        <dbReference type="ARBA" id="ARBA00054027"/>
    </source>
</evidence>
<protein>
    <recommendedName>
        <fullName evidence="11 12">Aminodeoxychorismate lyase</fullName>
        <ecNumber evidence="8 12">4.1.3.38</ecNumber>
    </recommendedName>
</protein>
<comment type="caution">
    <text evidence="13">The sequence shown here is derived from an EMBL/GenBank/DDBJ whole genome shotgun (WGS) entry which is preliminary data.</text>
</comment>
<keyword evidence="5" id="KW-0289">Folate biosynthesis</keyword>
<dbReference type="PANTHER" id="PTHR42743">
    <property type="entry name" value="AMINO-ACID AMINOTRANSFERASE"/>
    <property type="match status" value="1"/>
</dbReference>
<keyword evidence="4" id="KW-0663">Pyridoxal phosphate</keyword>
<evidence type="ECO:0000256" key="11">
    <source>
        <dbReference type="ARBA" id="ARBA00069174"/>
    </source>
</evidence>
<dbReference type="Gene3D" id="3.30.470.10">
    <property type="match status" value="1"/>
</dbReference>
<sequence>MILLNGQPSECIPITDRGLQYGDGCFTSMLVKHGVVSAWMLHDKRLQTSVKYLGIMPIDWNDVCHWVRQAAKSQQYAKKSIVKVIITRGTGGRGYNPIGCHSPNVLVSTHTYPLIYEKWCKEGIQVVLLEQRLGISPLAGFKCLNRLEQVMLKREVQARGADDGVVCDMHDHLVETSNSNLFWRKDNTLFTPNLLLAGVCGTMREQVIAVVGELGFDLQEVSIGSEVLRDADEVFITNAIMGIIPVRCIENIHYSSFDACKRIILRLCA</sequence>
<dbReference type="EC" id="4.1.3.38" evidence="8 12"/>
<dbReference type="AlphaFoldDB" id="A0A2A5T2H5"/>
<evidence type="ECO:0000256" key="6">
    <source>
        <dbReference type="ARBA" id="ARBA00023239"/>
    </source>
</evidence>
<dbReference type="InterPro" id="IPR036038">
    <property type="entry name" value="Aminotransferase-like"/>
</dbReference>
<dbReference type="Gene3D" id="3.20.10.10">
    <property type="entry name" value="D-amino Acid Aminotransferase, subunit A, domain 2"/>
    <property type="match status" value="1"/>
</dbReference>
<evidence type="ECO:0000256" key="2">
    <source>
        <dbReference type="ARBA" id="ARBA00009320"/>
    </source>
</evidence>
<accession>A0A2A5T2H5</accession>
<comment type="function">
    <text evidence="10">Involved in the biosynthesis of p-aminobenzoate (PABA), a precursor of tetrahydrofolate. Converts 4-amino-4-deoxychorismate into 4-aminobenzoate (PABA) and pyruvate.</text>
</comment>
<dbReference type="GO" id="GO:0030170">
    <property type="term" value="F:pyridoxal phosphate binding"/>
    <property type="evidence" value="ECO:0007669"/>
    <property type="project" value="InterPro"/>
</dbReference>
<dbReference type="GO" id="GO:0008696">
    <property type="term" value="F:4-amino-4-deoxychorismate lyase activity"/>
    <property type="evidence" value="ECO:0007669"/>
    <property type="project" value="UniProtKB-UniRule"/>
</dbReference>
<dbReference type="GO" id="GO:0046656">
    <property type="term" value="P:folic acid biosynthetic process"/>
    <property type="evidence" value="ECO:0007669"/>
    <property type="project" value="UniProtKB-KW"/>
</dbReference>
<evidence type="ECO:0000313" key="14">
    <source>
        <dbReference type="Proteomes" id="UP000219020"/>
    </source>
</evidence>
<reference evidence="14" key="1">
    <citation type="submission" date="2017-04" db="EMBL/GenBank/DDBJ databases">
        <title>Genome evolution of the luminous symbionts of deep sea anglerfish.</title>
        <authorList>
            <person name="Hendry T.A."/>
        </authorList>
    </citation>
    <scope>NUCLEOTIDE SEQUENCE [LARGE SCALE GENOMIC DNA]</scope>
</reference>
<evidence type="ECO:0000256" key="7">
    <source>
        <dbReference type="ARBA" id="ARBA00035633"/>
    </source>
</evidence>
<dbReference type="GeneID" id="66951957"/>
<evidence type="ECO:0000256" key="1">
    <source>
        <dbReference type="ARBA" id="ARBA00001933"/>
    </source>
</evidence>
<evidence type="ECO:0000256" key="5">
    <source>
        <dbReference type="ARBA" id="ARBA00022909"/>
    </source>
</evidence>
<evidence type="ECO:0000256" key="9">
    <source>
        <dbReference type="ARBA" id="ARBA00049529"/>
    </source>
</evidence>
<dbReference type="FunFam" id="3.20.10.10:FF:000002">
    <property type="entry name" value="D-alanine aminotransferase"/>
    <property type="match status" value="1"/>
</dbReference>
<dbReference type="RefSeq" id="WP_097356717.1">
    <property type="nucleotide sequence ID" value="NZ_CAWNJE010000038.1"/>
</dbReference>